<accession>A0A821CTW3</accession>
<proteinExistence type="predicted"/>
<dbReference type="AlphaFoldDB" id="A0A821CTW3"/>
<evidence type="ECO:0000313" key="3">
    <source>
        <dbReference type="Proteomes" id="UP000663838"/>
    </source>
</evidence>
<feature type="compositionally biased region" description="Basic residues" evidence="1">
    <location>
        <begin position="41"/>
        <end position="56"/>
    </location>
</feature>
<reference evidence="2" key="1">
    <citation type="submission" date="2021-02" db="EMBL/GenBank/DDBJ databases">
        <authorList>
            <person name="Nowell W R."/>
        </authorList>
    </citation>
    <scope>NUCLEOTIDE SEQUENCE</scope>
</reference>
<feature type="region of interest" description="Disordered" evidence="1">
    <location>
        <begin position="41"/>
        <end position="72"/>
    </location>
</feature>
<evidence type="ECO:0008006" key="4">
    <source>
        <dbReference type="Google" id="ProtNLM"/>
    </source>
</evidence>
<evidence type="ECO:0000313" key="2">
    <source>
        <dbReference type="EMBL" id="CAF4610616.1"/>
    </source>
</evidence>
<comment type="caution">
    <text evidence="2">The sequence shown here is derived from an EMBL/GenBank/DDBJ whole genome shotgun (WGS) entry which is preliminary data.</text>
</comment>
<sequence>MHDVFRNRNRNDLLIYYQRVIQPYQHLKSLFKQFKIPKVNRRRSHSRHVNSRRSIKKSVTSNETETFSSDEEEEEILINPNADIDHVDFLNESVLNNISDLFSFCKEQISTRFVSVLIYIYISLRHFGHSWKDVESFLTSIGGITNKTCHKWTNILVSKYFDEFTIEERGGKRGDSF</sequence>
<dbReference type="EMBL" id="CAJOBS010000606">
    <property type="protein sequence ID" value="CAF4610616.1"/>
    <property type="molecule type" value="Genomic_DNA"/>
</dbReference>
<name>A0A821CTW3_9BILA</name>
<protein>
    <recommendedName>
        <fullName evidence="4">Transposase</fullName>
    </recommendedName>
</protein>
<gene>
    <name evidence="2" type="ORF">TOA249_LOCUS11262</name>
</gene>
<evidence type="ECO:0000256" key="1">
    <source>
        <dbReference type="SAM" id="MobiDB-lite"/>
    </source>
</evidence>
<organism evidence="2 3">
    <name type="scientific">Rotaria socialis</name>
    <dbReference type="NCBI Taxonomy" id="392032"/>
    <lineage>
        <taxon>Eukaryota</taxon>
        <taxon>Metazoa</taxon>
        <taxon>Spiralia</taxon>
        <taxon>Gnathifera</taxon>
        <taxon>Rotifera</taxon>
        <taxon>Eurotatoria</taxon>
        <taxon>Bdelloidea</taxon>
        <taxon>Philodinida</taxon>
        <taxon>Philodinidae</taxon>
        <taxon>Rotaria</taxon>
    </lineage>
</organism>
<dbReference type="Proteomes" id="UP000663838">
    <property type="component" value="Unassembled WGS sequence"/>
</dbReference>